<dbReference type="EMBL" id="SNYK01000005">
    <property type="protein sequence ID" value="TDQ38263.1"/>
    <property type="molecule type" value="Genomic_DNA"/>
</dbReference>
<accession>A0A4R6U0W6</accession>
<dbReference type="RefSeq" id="WP_101497269.1">
    <property type="nucleotide sequence ID" value="NZ_LNJZ01000008.1"/>
</dbReference>
<dbReference type="Proteomes" id="UP000294575">
    <property type="component" value="Unassembled WGS sequence"/>
</dbReference>
<keyword evidence="1" id="KW-1133">Transmembrane helix</keyword>
<organism evidence="2 3">
    <name type="scientific">Thiopseudomonas denitrificans</name>
    <dbReference type="NCBI Taxonomy" id="1501432"/>
    <lineage>
        <taxon>Bacteria</taxon>
        <taxon>Pseudomonadati</taxon>
        <taxon>Pseudomonadota</taxon>
        <taxon>Gammaproteobacteria</taxon>
        <taxon>Pseudomonadales</taxon>
        <taxon>Pseudomonadaceae</taxon>
        <taxon>Thiopseudomonas</taxon>
    </lineage>
</organism>
<comment type="caution">
    <text evidence="2">The sequence shown here is derived from an EMBL/GenBank/DDBJ whole genome shotgun (WGS) entry which is preliminary data.</text>
</comment>
<protein>
    <submittedName>
        <fullName evidence="2">Uncharacterized protein</fullName>
    </submittedName>
</protein>
<dbReference type="AlphaFoldDB" id="A0A4R6U0W6"/>
<sequence>MISRFRKLRRYFPIRESVSGVCLSFAVWSIGCFYIWYAEAVDVWFYNTVLGIEYSYQLDNEGQIRARRALAVGLFVSLVLSHGAYLFFLIREKIRRRRAKKSAQGQWYDTDSLSKEDLYADKDVDDESK</sequence>
<keyword evidence="1" id="KW-0812">Transmembrane</keyword>
<name>A0A4R6U0W6_9GAMM</name>
<keyword evidence="1" id="KW-0472">Membrane</keyword>
<proteinExistence type="predicted"/>
<keyword evidence="3" id="KW-1185">Reference proteome</keyword>
<evidence type="ECO:0000313" key="2">
    <source>
        <dbReference type="EMBL" id="TDQ38263.1"/>
    </source>
</evidence>
<dbReference type="PROSITE" id="PS51257">
    <property type="entry name" value="PROKAR_LIPOPROTEIN"/>
    <property type="match status" value="1"/>
</dbReference>
<reference evidence="2 3" key="1">
    <citation type="submission" date="2019-03" db="EMBL/GenBank/DDBJ databases">
        <title>Genomic Encyclopedia of Type Strains, Phase IV (KMG-IV): sequencing the most valuable type-strain genomes for metagenomic binning, comparative biology and taxonomic classification.</title>
        <authorList>
            <person name="Goeker M."/>
        </authorList>
    </citation>
    <scope>NUCLEOTIDE SEQUENCE [LARGE SCALE GENOMIC DNA]</scope>
    <source>
        <strain evidence="2 3">DSM 28679</strain>
    </source>
</reference>
<evidence type="ECO:0000313" key="3">
    <source>
        <dbReference type="Proteomes" id="UP000294575"/>
    </source>
</evidence>
<gene>
    <name evidence="2" type="ORF">DFQ45_105178</name>
</gene>
<feature type="transmembrane region" description="Helical" evidence="1">
    <location>
        <begin position="69"/>
        <end position="90"/>
    </location>
</feature>
<feature type="transmembrane region" description="Helical" evidence="1">
    <location>
        <begin position="20"/>
        <end position="37"/>
    </location>
</feature>
<evidence type="ECO:0000256" key="1">
    <source>
        <dbReference type="SAM" id="Phobius"/>
    </source>
</evidence>